<comment type="caution">
    <text evidence="12">The sequence shown here is derived from an EMBL/GenBank/DDBJ whole genome shotgun (WGS) entry which is preliminary data.</text>
</comment>
<evidence type="ECO:0000256" key="3">
    <source>
        <dbReference type="ARBA" id="ARBA00022448"/>
    </source>
</evidence>
<accession>A0AAQ4FHS8</accession>
<evidence type="ECO:0000256" key="6">
    <source>
        <dbReference type="ARBA" id="ARBA00022847"/>
    </source>
</evidence>
<dbReference type="InterPro" id="IPR006603">
    <property type="entry name" value="PQ-loop_rpt"/>
</dbReference>
<keyword evidence="8 11" id="KW-0472">Membrane</keyword>
<feature type="transmembrane region" description="Helical" evidence="11">
    <location>
        <begin position="223"/>
        <end position="244"/>
    </location>
</feature>
<feature type="transmembrane region" description="Helical" evidence="11">
    <location>
        <begin position="146"/>
        <end position="167"/>
    </location>
</feature>
<evidence type="ECO:0000313" key="13">
    <source>
        <dbReference type="Proteomes" id="UP001321473"/>
    </source>
</evidence>
<feature type="transmembrane region" description="Helical" evidence="11">
    <location>
        <begin position="179"/>
        <end position="203"/>
    </location>
</feature>
<keyword evidence="13" id="KW-1185">Reference proteome</keyword>
<feature type="transmembrane region" description="Helical" evidence="11">
    <location>
        <begin position="256"/>
        <end position="277"/>
    </location>
</feature>
<evidence type="ECO:0000256" key="11">
    <source>
        <dbReference type="SAM" id="Phobius"/>
    </source>
</evidence>
<comment type="catalytic activity">
    <reaction evidence="10">
        <text>L-cystine(out) + H(+)(out) = L-cystine(in) + H(+)(in)</text>
        <dbReference type="Rhea" id="RHEA:66172"/>
        <dbReference type="ChEBI" id="CHEBI:15378"/>
        <dbReference type="ChEBI" id="CHEBI:35491"/>
    </reaction>
    <physiologicalReaction direction="left-to-right" evidence="10">
        <dbReference type="Rhea" id="RHEA:66173"/>
    </physiologicalReaction>
</comment>
<dbReference type="FunFam" id="1.20.1280.290:FF:000016">
    <property type="entry name" value="Cystinosin homolog"/>
    <property type="match status" value="1"/>
</dbReference>
<reference evidence="12 13" key="1">
    <citation type="journal article" date="2023" name="Arcadia Sci">
        <title>De novo assembly of a long-read Amblyomma americanum tick genome.</title>
        <authorList>
            <person name="Chou S."/>
            <person name="Poskanzer K.E."/>
            <person name="Rollins M."/>
            <person name="Thuy-Boun P.S."/>
        </authorList>
    </citation>
    <scope>NUCLEOTIDE SEQUENCE [LARGE SCALE GENOMIC DNA]</scope>
    <source>
        <strain evidence="12">F_SG_1</strain>
        <tissue evidence="12">Salivary glands</tissue>
    </source>
</reference>
<comment type="subcellular location">
    <subcellularLocation>
        <location evidence="1">Lysosome membrane</location>
        <topology evidence="1">Multi-pass membrane protein</topology>
    </subcellularLocation>
</comment>
<dbReference type="GO" id="GO:0015184">
    <property type="term" value="F:L-cystine transmembrane transporter activity"/>
    <property type="evidence" value="ECO:0007669"/>
    <property type="project" value="TreeGrafter"/>
</dbReference>
<dbReference type="Gene3D" id="1.20.1280.290">
    <property type="match status" value="2"/>
</dbReference>
<keyword evidence="7 11" id="KW-1133">Transmembrane helix</keyword>
<keyword evidence="3" id="KW-0813">Transport</keyword>
<feature type="transmembrane region" description="Helical" evidence="11">
    <location>
        <begin position="350"/>
        <end position="372"/>
    </location>
</feature>
<name>A0AAQ4FHS8_AMBAM</name>
<keyword evidence="9" id="KW-0458">Lysosome</keyword>
<evidence type="ECO:0008006" key="14">
    <source>
        <dbReference type="Google" id="ProtNLM"/>
    </source>
</evidence>
<evidence type="ECO:0000256" key="8">
    <source>
        <dbReference type="ARBA" id="ARBA00023136"/>
    </source>
</evidence>
<dbReference type="InterPro" id="IPR005282">
    <property type="entry name" value="LC_transporter"/>
</dbReference>
<evidence type="ECO:0000256" key="4">
    <source>
        <dbReference type="ARBA" id="ARBA00022692"/>
    </source>
</evidence>
<evidence type="ECO:0000256" key="2">
    <source>
        <dbReference type="ARBA" id="ARBA00006855"/>
    </source>
</evidence>
<dbReference type="GO" id="GO:0015293">
    <property type="term" value="F:symporter activity"/>
    <property type="evidence" value="ECO:0007669"/>
    <property type="project" value="UniProtKB-KW"/>
</dbReference>
<protein>
    <recommendedName>
        <fullName evidence="14">Cystine transporter cystinosin</fullName>
    </recommendedName>
</protein>
<dbReference type="PANTHER" id="PTHR13131">
    <property type="entry name" value="CYSTINOSIN"/>
    <property type="match status" value="1"/>
</dbReference>
<evidence type="ECO:0000256" key="5">
    <source>
        <dbReference type="ARBA" id="ARBA00022737"/>
    </source>
</evidence>
<feature type="transmembrane region" description="Helical" evidence="11">
    <location>
        <begin position="283"/>
        <end position="302"/>
    </location>
</feature>
<dbReference type="Proteomes" id="UP001321473">
    <property type="component" value="Unassembled WGS sequence"/>
</dbReference>
<proteinExistence type="inferred from homology"/>
<keyword evidence="6" id="KW-0769">Symport</keyword>
<dbReference type="SMART" id="SM00679">
    <property type="entry name" value="CTNS"/>
    <property type="match status" value="2"/>
</dbReference>
<evidence type="ECO:0000256" key="9">
    <source>
        <dbReference type="ARBA" id="ARBA00023228"/>
    </source>
</evidence>
<evidence type="ECO:0000256" key="1">
    <source>
        <dbReference type="ARBA" id="ARBA00004155"/>
    </source>
</evidence>
<dbReference type="EMBL" id="JARKHS020002809">
    <property type="protein sequence ID" value="KAK8786333.1"/>
    <property type="molecule type" value="Genomic_DNA"/>
</dbReference>
<evidence type="ECO:0000313" key="12">
    <source>
        <dbReference type="EMBL" id="KAK8786333.1"/>
    </source>
</evidence>
<keyword evidence="5" id="KW-0677">Repeat</keyword>
<sequence>MRKRIIGRSSPRCHCGEGNTMAAAVVGVFCLLLASPGSAWDLHVSTQDISIPLGSEGGFFIYLDQSPNESLWAQASVLEGDRVVSLPGPRRLPVNGTEHTWVNVSAIGAGHATVQMNTSLPFVRTSDAFVHVEVFKVAWLETLSDVVGWIYFVAWSISFYPQIYLNWKLKCVEGLSFDFVGLNLTGFLAYSFFNLGVFFSPVVQAEYRALHPTGVIPVELNDIVFGLHAALATFITAVQCCIYEHRDQRVSLPARLLLGVVWAGAAIFGVVTLAAGHHWSSPWLIYLYYFSYCKLVITLTKYMPQAYLNFKRKSTSGWSIGNILLDFTGGTLSFVQMCLIAYNYNDWTSLFGNVVKTGLSFISMAFDVLFIVQHYVLYRHSTMEVLGDQEA</sequence>
<organism evidence="12 13">
    <name type="scientific">Amblyomma americanum</name>
    <name type="common">Lone star tick</name>
    <dbReference type="NCBI Taxonomy" id="6943"/>
    <lineage>
        <taxon>Eukaryota</taxon>
        <taxon>Metazoa</taxon>
        <taxon>Ecdysozoa</taxon>
        <taxon>Arthropoda</taxon>
        <taxon>Chelicerata</taxon>
        <taxon>Arachnida</taxon>
        <taxon>Acari</taxon>
        <taxon>Parasitiformes</taxon>
        <taxon>Ixodida</taxon>
        <taxon>Ixodoidea</taxon>
        <taxon>Ixodidae</taxon>
        <taxon>Amblyomminae</taxon>
        <taxon>Amblyomma</taxon>
    </lineage>
</organism>
<dbReference type="NCBIfam" id="TIGR00951">
    <property type="entry name" value="2A43"/>
    <property type="match status" value="1"/>
</dbReference>
<keyword evidence="4 11" id="KW-0812">Transmembrane</keyword>
<evidence type="ECO:0000256" key="10">
    <source>
        <dbReference type="ARBA" id="ARBA00048473"/>
    </source>
</evidence>
<feature type="transmembrane region" description="Helical" evidence="11">
    <location>
        <begin position="323"/>
        <end position="344"/>
    </location>
</feature>
<comment type="similarity">
    <text evidence="2">Belongs to the cystinosin family.</text>
</comment>
<dbReference type="GO" id="GO:0005765">
    <property type="term" value="C:lysosomal membrane"/>
    <property type="evidence" value="ECO:0007669"/>
    <property type="project" value="UniProtKB-SubCell"/>
</dbReference>
<dbReference type="Pfam" id="PF04193">
    <property type="entry name" value="PQ-loop"/>
    <property type="match status" value="2"/>
</dbReference>
<gene>
    <name evidence="12" type="ORF">V5799_023890</name>
</gene>
<dbReference type="AlphaFoldDB" id="A0AAQ4FHS8"/>
<dbReference type="PANTHER" id="PTHR13131:SF5">
    <property type="entry name" value="CYSTINOSIN"/>
    <property type="match status" value="1"/>
</dbReference>
<evidence type="ECO:0000256" key="7">
    <source>
        <dbReference type="ARBA" id="ARBA00022989"/>
    </source>
</evidence>